<dbReference type="Pfam" id="PF24838">
    <property type="entry name" value="8xMP"/>
    <property type="match status" value="1"/>
</dbReference>
<keyword evidence="1" id="KW-0812">Transmembrane</keyword>
<name>A0A841T3U7_9BACL</name>
<keyword evidence="1" id="KW-0472">Membrane</keyword>
<keyword evidence="3" id="KW-1185">Reference proteome</keyword>
<reference evidence="2 3" key="1">
    <citation type="submission" date="2020-08" db="EMBL/GenBank/DDBJ databases">
        <title>Cohnella phylogeny.</title>
        <authorList>
            <person name="Dunlap C."/>
        </authorList>
    </citation>
    <scope>NUCLEOTIDE SEQUENCE [LARGE SCALE GENOMIC DNA]</scope>
    <source>
        <strain evidence="2 3">DSM 25241</strain>
    </source>
</reference>
<sequence>MKIFVIHRFEDNKKARELIKELSRNAKINLQPVFLDSYRNGSWKAKAIDEIYNSEIVVVYNLQHCKESPNALWELNKAEEAKKEIIELSEKNNDEAISRLITVYNMKDEFEDCFSSNTDNTMELYKLMVQSSEQLIQRRQATNAFFITVIGSLLAVAGLFASTGTLNGDSIFILYGFAGVGILLCNSWKNLIENYGKLNKAKFDVILRLEKALGAQIYSAEWIALGKGMRKEKYKSFTATEKNVPFLFMLLIIVLTIAITIWIIYKNDLF</sequence>
<dbReference type="InterPro" id="IPR056918">
    <property type="entry name" value="8xMP"/>
</dbReference>
<dbReference type="InterPro" id="IPR035897">
    <property type="entry name" value="Toll_tir_struct_dom_sf"/>
</dbReference>
<keyword evidence="1" id="KW-1133">Transmembrane helix</keyword>
<evidence type="ECO:0000313" key="2">
    <source>
        <dbReference type="EMBL" id="MBB6638292.1"/>
    </source>
</evidence>
<feature type="transmembrane region" description="Helical" evidence="1">
    <location>
        <begin position="244"/>
        <end position="265"/>
    </location>
</feature>
<dbReference type="Gene3D" id="3.40.50.10140">
    <property type="entry name" value="Toll/interleukin-1 receptor homology (TIR) domain"/>
    <property type="match status" value="1"/>
</dbReference>
<evidence type="ECO:0000256" key="1">
    <source>
        <dbReference type="SAM" id="Phobius"/>
    </source>
</evidence>
<evidence type="ECO:0000313" key="3">
    <source>
        <dbReference type="Proteomes" id="UP000535838"/>
    </source>
</evidence>
<dbReference type="EMBL" id="JACJVQ010000032">
    <property type="protein sequence ID" value="MBB6638292.1"/>
    <property type="molecule type" value="Genomic_DNA"/>
</dbReference>
<dbReference type="Proteomes" id="UP000535838">
    <property type="component" value="Unassembled WGS sequence"/>
</dbReference>
<dbReference type="AlphaFoldDB" id="A0A841T3U7"/>
<accession>A0A841T3U7</accession>
<organism evidence="2 3">
    <name type="scientific">Cohnella thailandensis</name>
    <dbReference type="NCBI Taxonomy" id="557557"/>
    <lineage>
        <taxon>Bacteria</taxon>
        <taxon>Bacillati</taxon>
        <taxon>Bacillota</taxon>
        <taxon>Bacilli</taxon>
        <taxon>Bacillales</taxon>
        <taxon>Paenibacillaceae</taxon>
        <taxon>Cohnella</taxon>
    </lineage>
</organism>
<feature type="transmembrane region" description="Helical" evidence="1">
    <location>
        <begin position="172"/>
        <end position="192"/>
    </location>
</feature>
<protein>
    <recommendedName>
        <fullName evidence="4">TIR domain-containing protein</fullName>
    </recommendedName>
</protein>
<proteinExistence type="predicted"/>
<comment type="caution">
    <text evidence="2">The sequence shown here is derived from an EMBL/GenBank/DDBJ whole genome shotgun (WGS) entry which is preliminary data.</text>
</comment>
<evidence type="ECO:0008006" key="4">
    <source>
        <dbReference type="Google" id="ProtNLM"/>
    </source>
</evidence>
<feature type="transmembrane region" description="Helical" evidence="1">
    <location>
        <begin position="144"/>
        <end position="166"/>
    </location>
</feature>
<dbReference type="RefSeq" id="WP_185123499.1">
    <property type="nucleotide sequence ID" value="NZ_JACJVQ010000032.1"/>
</dbReference>
<gene>
    <name evidence="2" type="ORF">H7B67_29530</name>
</gene>